<feature type="compositionally biased region" description="Polar residues" evidence="6">
    <location>
        <begin position="2327"/>
        <end position="2339"/>
    </location>
</feature>
<feature type="compositionally biased region" description="Polar residues" evidence="6">
    <location>
        <begin position="2044"/>
        <end position="2053"/>
    </location>
</feature>
<evidence type="ECO:0000256" key="5">
    <source>
        <dbReference type="PROSITE-ProRule" id="PRU01371"/>
    </source>
</evidence>
<feature type="region of interest" description="Disordered" evidence="6">
    <location>
        <begin position="405"/>
        <end position="439"/>
    </location>
</feature>
<feature type="region of interest" description="Disordered" evidence="6">
    <location>
        <begin position="1762"/>
        <end position="1791"/>
    </location>
</feature>
<feature type="compositionally biased region" description="Basic and acidic residues" evidence="6">
    <location>
        <begin position="1614"/>
        <end position="1623"/>
    </location>
</feature>
<keyword evidence="2" id="KW-0677">Repeat</keyword>
<feature type="compositionally biased region" description="Low complexity" evidence="6">
    <location>
        <begin position="527"/>
        <end position="550"/>
    </location>
</feature>
<feature type="compositionally biased region" description="Polar residues" evidence="6">
    <location>
        <begin position="1972"/>
        <end position="1986"/>
    </location>
</feature>
<dbReference type="Pfam" id="PF13913">
    <property type="entry name" value="zf-C2HC_2"/>
    <property type="match status" value="2"/>
</dbReference>
<keyword evidence="9" id="KW-1185">Reference proteome</keyword>
<name>A0A1B0G7T1_GLOMM</name>
<reference evidence="8" key="1">
    <citation type="submission" date="2020-05" db="UniProtKB">
        <authorList>
            <consortium name="EnsemblMetazoa"/>
        </authorList>
    </citation>
    <scope>IDENTIFICATION</scope>
    <source>
        <strain evidence="8">Yale</strain>
    </source>
</reference>
<feature type="compositionally biased region" description="Basic and acidic residues" evidence="6">
    <location>
        <begin position="304"/>
        <end position="315"/>
    </location>
</feature>
<accession>A0A1B0G7T1</accession>
<feature type="region of interest" description="Disordered" evidence="6">
    <location>
        <begin position="2023"/>
        <end position="2056"/>
    </location>
</feature>
<dbReference type="PROSITE" id="PS52027">
    <property type="entry name" value="ZF_C2HC_C3H"/>
    <property type="match status" value="1"/>
</dbReference>
<feature type="compositionally biased region" description="Basic and acidic residues" evidence="6">
    <location>
        <begin position="699"/>
        <end position="713"/>
    </location>
</feature>
<feature type="compositionally biased region" description="Polar residues" evidence="6">
    <location>
        <begin position="1403"/>
        <end position="1421"/>
    </location>
</feature>
<evidence type="ECO:0000256" key="3">
    <source>
        <dbReference type="ARBA" id="ARBA00022771"/>
    </source>
</evidence>
<feature type="compositionally biased region" description="Low complexity" evidence="6">
    <location>
        <begin position="1297"/>
        <end position="1316"/>
    </location>
</feature>
<feature type="compositionally biased region" description="Basic and acidic residues" evidence="6">
    <location>
        <begin position="2204"/>
        <end position="2215"/>
    </location>
</feature>
<feature type="region of interest" description="Disordered" evidence="6">
    <location>
        <begin position="151"/>
        <end position="181"/>
    </location>
</feature>
<sequence>MDATKLLNSSVSLSVVNKPKSLFELSEEMSLSIAAASALPTPTPPPSFSTAPSSPAANAVTPVTPRSHATHTPREIPTMYILDAIYDDNDNYMTQRNKQKSTFSKVVNTLSSKLLQQDTTKDLEDCSNTTTTTSYATQGGQVENLNDFKAMANSNNNKNNNNNNSNSNSNNNNDNNITLVNNNHYASDGILTAQTVDHAQLSVNDHYRPTVLQQPQQLPFTNDDVIHNSLASIALTTITTKHTNLHAATIKYNSNEITTPTEEPESLASTSLAPCPICTRTFNTLTLRKHVSICEKMAAKKRKVFDSSRQRREGTELASYLPKNFGLPEKPNTSTTSVVTPTKTERSQSPCVAQVASPVLPRKKATEEQTRSTARPAARKAVPTAPAPAAVATVTDAVTPAMVAAAPSLGTPNRGQRVRSSDRSLTRRGPHPPPAEQCPHCERSFGVKAYDRHVEWCKEKSLLASIKHVNSKAEESAAKARLEARTKYRAPYLRTKRSINREKYAGLADEEYNPESPKSNNSQSLISETNNSSTTNNENLVSKSMSSSVASERKLQNPQGNSFETATNRVRKSSREKCQTPRPRQQIKVEEDVEPIAKFEVAMPDFHYMKEQNKKLMTARNKTSKINNKSNNRAIATPSSTAMLPIASVLKSKQISAKCENEKTETENVVKSLPSAMADKKSLSSLSLKSMRQIHFKDDFSCDDHGDPGKNEPESGSPEANLNLATSLTFYASPKKQEANDQTVQNTPENSVQEMLTMEQFFNKDDFVEVELIRSRSPSPKKLHFQNIEKLAYLRPPPVEKLNLTSTNPNREEVTDTENVDLSPFPDNILKISSSPRKPFIKPIYSRDMTGDERIGNHLDENEGIRVIPKLATPALSRLPSAEDVRVIYSPIKKHEIRACYSDKELTKSPVKFQRKLFSSPEKKATSERDRLSTSPTKSERSLKKEVESKENFVAGLKTPRSSRSQYRQIAASIFEEQECLQAHDNSNALKTAANSAANTDVGSSDQEDGSFPLNKNFNSSKTTITKSAHNSENEVSDNEHNAISESMVKRSESNRSFTIKTEHSHDYLIATVKRSESNLSFSDYEYTAVCPIISNAMQRQLRSFSNRDNAVTQQEGIAASELEKARNPNSFHKYAEKEVSKNLSKNSKDSEVSIKKTEKKSVKRSESPNSFSEREDRSVSELKQILFMKSEADKVDKSKTNTSEKKLCNESGRKSQRNMDKNSLFRDSSDRRNSEKRKQSSGHCDKQRLNRSESKSSFSDRDEMYENSESAKLSQRKSQMKNRLTSGHDEQEFSIKKSVTKISKSSESEAGSLSGNEQSRKTFRTLHRRSQNTVELKANTERLDYRDRSKRSAITRHDSKESFSEKEERDEELSSGKTYQRKREKWFSPEDYCSNVDDDTGGPTSSKTSQCVTTERNQPSPKRMQRKSGHKAESGDNKVISNNDDLYRLSRMHTVVIKRNVSRENLSDYIKERAESPEKCTKLKKGKRSSSKTIHKGEAKDKDNFTDVESDNKKILKQRPTARTFRICGDQFEEKISTDFHTPSDTDDDNMIYGNSSKRQINEDSTKQSRTSLQCAEEIRSLIPNFKSCSPPDWRNMNRSSRSPARGKGSKVARKEEERNDTPRTSSRPRHSLRPSTPPPPPPGVTRIPVKPISLIPINTSLPSTPPPTPNNSKTLVMQTKLETSPIKSLSISRPKRKKHMSFASSNTLPMKALPLATEGIDMYGYSASAHSKSSSSRHHGPNEIETVDSATETANYEENAEIVQSNGKDKVVREQRKSRNDGSFKVSGLPDNYDPFVSAKRQLEELLSPSVAVAQGISMPASPALPTLTSTPCSTNSNTQTKMTTSLTLGSTNTLNASHHQSQQQHPKPKTPVLARSLSFRRTSSLRGPRRSPLLSARPPLFAQKQRPTIQRGLSDEGPISTNFLKPEEFDEMPVRSVCVNDFALNKSPRVVRRDTSALNRKQPLKFNANVANGLSTTSNLSPNHQDKEESTSDVTIKYVSKTDSLAAFLKYEHELEKLNNADDKTNKDTPLSSKELKEKSNALSKQNSAKSVKAECSEKKEHIENCELPRISSAVSKKVLSNDHEATKNNKTQSKYQQVRLAPLHKPINSLNRSQIAPLTQASITSTSPITNKPLTPLTHKIKLPLENQTKTVALSSIFGDNKPIRKSLDTGGDYIDPKLINRIDNLSINVDNTHHSKPKSHLDSDSSEARNDTFSSPSSSSEASAATSVVKTLSKLKPLPKTDCIANNANPNLVSTSLSSHNQQRCSVEGRSLLKRRMRFGRNQFLYDASPEADSFSADDEGNRSSIEYEEQNFFKDEHPKSSELSGAQPETGNKSILFPPSFDDFDFEEFLSSFENDEEQFPLFKDCREFLMNRSSKKQRLPNFNSNNTVSTDQSKQKQEALISKNVKVIPSLASQQNTNTYFQFPFDNLHSPSFSYHNRRKTEDSSPQDEENCEESTEELNAKQLESNQKREIFISIETEQNDLDRSPISPNSLRHMVGNSQTVVEVEMDANDNKFSKISDDDIRHDCNSAGSSKTYVADGQLPNVQLNNAKNLSQKGQEEKKHKEARSATAKSTRSVNKVNKATATPSGDAYADSDELSSLDGYPLSSPTARRVVSSKASADSAYGSLSRQRSSESTSPKHTMFPPRTPVTAPTVCRPVAEESANVQMPITAHMSHTATSVMRTRPLSASSSGSSENGNFNNNYQMQQIYPTNNNADKELLNYEVNNNNNNNSYSGLNTPLNVSTQMYNLNSAMSTSMKMSKFCHECGSKFIVEQAKFCMDCGVKRIVL</sequence>
<dbReference type="VEuPathDB" id="VectorBase:GMOY009370"/>
<dbReference type="STRING" id="37546.A0A1B0G7T1"/>
<dbReference type="PANTHER" id="PTHR13555">
    <property type="entry name" value="C2H2 ZINC FINGER CGI-62-RELATED"/>
    <property type="match status" value="1"/>
</dbReference>
<dbReference type="InterPro" id="IPR026319">
    <property type="entry name" value="ZC2HC1A/B-like"/>
</dbReference>
<dbReference type="EMBL" id="CCAG010016894">
    <property type="status" value="NOT_ANNOTATED_CDS"/>
    <property type="molecule type" value="Genomic_DNA"/>
</dbReference>
<feature type="region of interest" description="Disordered" evidence="6">
    <location>
        <begin position="699"/>
        <end position="720"/>
    </location>
</feature>
<feature type="region of interest" description="Disordered" evidence="6">
    <location>
        <begin position="2383"/>
        <end position="2402"/>
    </location>
</feature>
<feature type="compositionally biased region" description="Basic and acidic residues" evidence="6">
    <location>
        <begin position="1191"/>
        <end position="1265"/>
    </location>
</feature>
<evidence type="ECO:0000256" key="1">
    <source>
        <dbReference type="ARBA" id="ARBA00022723"/>
    </source>
</evidence>
<dbReference type="InterPro" id="IPR049899">
    <property type="entry name" value="Znf_C2HC_C3H"/>
</dbReference>
<feature type="region of interest" description="Disordered" evidence="6">
    <location>
        <begin position="800"/>
        <end position="820"/>
    </location>
</feature>
<feature type="region of interest" description="Disordered" evidence="6">
    <location>
        <begin position="2319"/>
        <end position="2340"/>
    </location>
</feature>
<evidence type="ECO:0000256" key="2">
    <source>
        <dbReference type="ARBA" id="ARBA00022737"/>
    </source>
</evidence>
<feature type="compositionally biased region" description="Basic and acidic residues" evidence="6">
    <location>
        <begin position="1769"/>
        <end position="1784"/>
    </location>
</feature>
<feature type="compositionally biased region" description="Polar residues" evidence="6">
    <location>
        <begin position="2577"/>
        <end position="2594"/>
    </location>
</feature>
<feature type="compositionally biased region" description="Polar residues" evidence="6">
    <location>
        <begin position="516"/>
        <end position="526"/>
    </location>
</feature>
<proteinExistence type="predicted"/>
<evidence type="ECO:0000259" key="7">
    <source>
        <dbReference type="PROSITE" id="PS52027"/>
    </source>
</evidence>
<feature type="compositionally biased region" description="Basic and acidic residues" evidence="6">
    <location>
        <begin position="921"/>
        <end position="949"/>
    </location>
</feature>
<feature type="compositionally biased region" description="Basic and acidic residues" evidence="6">
    <location>
        <begin position="1339"/>
        <end position="1348"/>
    </location>
</feature>
<protein>
    <recommendedName>
        <fullName evidence="7">C2HC/C3H-type domain-containing protein</fullName>
    </recommendedName>
</protein>
<feature type="compositionally biased region" description="Basic and acidic residues" evidence="6">
    <location>
        <begin position="1138"/>
        <end position="1181"/>
    </location>
</feature>
<feature type="region of interest" description="Disordered" evidence="6">
    <location>
        <begin position="999"/>
        <end position="1018"/>
    </location>
</feature>
<evidence type="ECO:0000313" key="9">
    <source>
        <dbReference type="Proteomes" id="UP000092444"/>
    </source>
</evidence>
<evidence type="ECO:0000313" key="8">
    <source>
        <dbReference type="EnsemblMetazoa" id="GMOY009370-PA"/>
    </source>
</evidence>
<dbReference type="EnsemblMetazoa" id="GMOY009370-RA">
    <property type="protein sequence ID" value="GMOY009370-PA"/>
    <property type="gene ID" value="GMOY009370"/>
</dbReference>
<feature type="compositionally biased region" description="Basic and acidic residues" evidence="6">
    <location>
        <begin position="1496"/>
        <end position="1506"/>
    </location>
</feature>
<evidence type="ECO:0000256" key="6">
    <source>
        <dbReference type="SAM" id="MobiDB-lite"/>
    </source>
</evidence>
<feature type="compositionally biased region" description="Basic and acidic residues" evidence="6">
    <location>
        <begin position="1287"/>
        <end position="1296"/>
    </location>
</feature>
<feature type="compositionally biased region" description="Low complexity" evidence="6">
    <location>
        <begin position="330"/>
        <end position="342"/>
    </location>
</feature>
<feature type="region of interest" description="Disordered" evidence="6">
    <location>
        <begin position="1587"/>
        <end position="1650"/>
    </location>
</feature>
<feature type="region of interest" description="Disordered" evidence="6">
    <location>
        <begin position="917"/>
        <end position="949"/>
    </location>
</feature>
<feature type="compositionally biased region" description="Low complexity" evidence="6">
    <location>
        <begin position="1854"/>
        <end position="1868"/>
    </location>
</feature>
<feature type="region of interest" description="Disordered" evidence="6">
    <location>
        <begin position="1475"/>
        <end position="1506"/>
    </location>
</feature>
<feature type="compositionally biased region" description="Polar residues" evidence="6">
    <location>
        <begin position="556"/>
        <end position="568"/>
    </location>
</feature>
<feature type="compositionally biased region" description="Polar residues" evidence="6">
    <location>
        <begin position="2387"/>
        <end position="2399"/>
    </location>
</feature>
<feature type="compositionally biased region" description="Low complexity" evidence="6">
    <location>
        <begin position="373"/>
        <end position="386"/>
    </location>
</feature>
<keyword evidence="4" id="KW-0862">Zinc</keyword>
<feature type="domain" description="C2HC/C3H-type" evidence="7">
    <location>
        <begin position="271"/>
        <end position="300"/>
    </location>
</feature>
<feature type="compositionally biased region" description="Basic and acidic residues" evidence="6">
    <location>
        <begin position="2564"/>
        <end position="2574"/>
    </location>
</feature>
<feature type="region of interest" description="Disordered" evidence="6">
    <location>
        <begin position="2195"/>
        <end position="2229"/>
    </location>
</feature>
<feature type="region of interest" description="Disordered" evidence="6">
    <location>
        <begin position="1854"/>
        <end position="1877"/>
    </location>
</feature>
<organism evidence="8 9">
    <name type="scientific">Glossina morsitans morsitans</name>
    <name type="common">Savannah tsetse fly</name>
    <dbReference type="NCBI Taxonomy" id="37546"/>
    <lineage>
        <taxon>Eukaryota</taxon>
        <taxon>Metazoa</taxon>
        <taxon>Ecdysozoa</taxon>
        <taxon>Arthropoda</taxon>
        <taxon>Hexapoda</taxon>
        <taxon>Insecta</taxon>
        <taxon>Pterygota</taxon>
        <taxon>Neoptera</taxon>
        <taxon>Endopterygota</taxon>
        <taxon>Diptera</taxon>
        <taxon>Brachycera</taxon>
        <taxon>Muscomorpha</taxon>
        <taxon>Hippoboscoidea</taxon>
        <taxon>Glossinidae</taxon>
        <taxon>Glossina</taxon>
    </lineage>
</organism>
<feature type="compositionally biased region" description="Low complexity" evidence="6">
    <location>
        <begin position="153"/>
        <end position="181"/>
    </location>
</feature>
<feature type="compositionally biased region" description="Basic residues" evidence="6">
    <location>
        <begin position="1322"/>
        <end position="1331"/>
    </location>
</feature>
<evidence type="ECO:0000256" key="4">
    <source>
        <dbReference type="ARBA" id="ARBA00022833"/>
    </source>
</evidence>
<feature type="region of interest" description="Disordered" evidence="6">
    <location>
        <begin position="1138"/>
        <end position="1442"/>
    </location>
</feature>
<feature type="compositionally biased region" description="Basic and acidic residues" evidence="6">
    <location>
        <begin position="1356"/>
        <end position="1368"/>
    </location>
</feature>
<feature type="region of interest" description="Disordered" evidence="6">
    <location>
        <begin position="1972"/>
        <end position="1996"/>
    </location>
</feature>
<keyword evidence="3 5" id="KW-0863">Zinc-finger</keyword>
<feature type="compositionally biased region" description="Low complexity" evidence="6">
    <location>
        <begin position="48"/>
        <end position="57"/>
    </location>
</feature>
<feature type="region of interest" description="Disordered" evidence="6">
    <location>
        <begin position="37"/>
        <end position="75"/>
    </location>
</feature>
<feature type="compositionally biased region" description="Basic residues" evidence="6">
    <location>
        <begin position="1483"/>
        <end position="1495"/>
    </location>
</feature>
<feature type="region of interest" description="Disordered" evidence="6">
    <location>
        <begin position="1537"/>
        <end position="1573"/>
    </location>
</feature>
<keyword evidence="1" id="KW-0479">Metal-binding</keyword>
<dbReference type="Proteomes" id="UP000092444">
    <property type="component" value="Unassembled WGS sequence"/>
</dbReference>
<feature type="compositionally biased region" description="Low complexity" evidence="6">
    <location>
        <begin position="2219"/>
        <end position="2229"/>
    </location>
</feature>
<feature type="compositionally biased region" description="Low complexity" evidence="6">
    <location>
        <begin position="2634"/>
        <end position="2644"/>
    </location>
</feature>
<dbReference type="GO" id="GO:0008270">
    <property type="term" value="F:zinc ion binding"/>
    <property type="evidence" value="ECO:0007669"/>
    <property type="project" value="UniProtKB-KW"/>
</dbReference>
<dbReference type="PANTHER" id="PTHR13555:SF5">
    <property type="entry name" value="ZINC-FINGER OF A C2HC-TYPE"/>
    <property type="match status" value="1"/>
</dbReference>
<feature type="region of interest" description="Disordered" evidence="6">
    <location>
        <begin position="2560"/>
        <end position="2660"/>
    </location>
</feature>
<feature type="region of interest" description="Disordered" evidence="6">
    <location>
        <begin position="504"/>
        <end position="589"/>
    </location>
</feature>
<feature type="region of interest" description="Disordered" evidence="6">
    <location>
        <begin position="303"/>
        <end position="386"/>
    </location>
</feature>